<name>A0A2T7WPW2_MICTE</name>
<protein>
    <submittedName>
        <fullName evidence="1">DUF2017 domain-containing protein</fullName>
    </submittedName>
</protein>
<sequence>MGHRPEGSRVSERIVVLEISGLEALHLAGIVGQFRDLLADSRADTDPAVERLLPDAYPDDASASREFRRLTGGDLLGRRAEDAATVLRTLGGDGGDLDPHSDPDATIAVALGETEALAWMRTLAAVRLVLAERLGIRTEDDHQPEDPRFGVYDWIGYRLDGLMTALDRT</sequence>
<comment type="caution">
    <text evidence="1">The sequence shown here is derived from an EMBL/GenBank/DDBJ whole genome shotgun (WGS) entry which is preliminary data.</text>
</comment>
<dbReference type="EMBL" id="QDFT01000011">
    <property type="protein sequence ID" value="PVE76036.1"/>
    <property type="molecule type" value="Genomic_DNA"/>
</dbReference>
<evidence type="ECO:0000313" key="2">
    <source>
        <dbReference type="Proteomes" id="UP000244649"/>
    </source>
</evidence>
<gene>
    <name evidence="1" type="ORF">DC432_06220</name>
</gene>
<organism evidence="1 2">
    <name type="scientific">Microbacterium testaceum</name>
    <name type="common">Aureobacterium testaceum</name>
    <name type="synonym">Brevibacterium testaceum</name>
    <dbReference type="NCBI Taxonomy" id="2033"/>
    <lineage>
        <taxon>Bacteria</taxon>
        <taxon>Bacillati</taxon>
        <taxon>Actinomycetota</taxon>
        <taxon>Actinomycetes</taxon>
        <taxon>Micrococcales</taxon>
        <taxon>Microbacteriaceae</taxon>
        <taxon>Microbacterium</taxon>
    </lineage>
</organism>
<reference evidence="1 2" key="1">
    <citation type="submission" date="2018-04" db="EMBL/GenBank/DDBJ databases">
        <authorList>
            <person name="Go L.Y."/>
            <person name="Mitchell J.A."/>
        </authorList>
    </citation>
    <scope>NUCLEOTIDE SEQUENCE [LARGE SCALE GENOMIC DNA]</scope>
    <source>
        <strain evidence="1 2">TPD7010</strain>
    </source>
</reference>
<dbReference type="AlphaFoldDB" id="A0A2T7WPW2"/>
<proteinExistence type="predicted"/>
<dbReference type="InterPro" id="IPR018561">
    <property type="entry name" value="AosR"/>
</dbReference>
<accession>A0A2T7WPW2</accession>
<evidence type="ECO:0000313" key="1">
    <source>
        <dbReference type="EMBL" id="PVE76036.1"/>
    </source>
</evidence>
<dbReference type="Proteomes" id="UP000244649">
    <property type="component" value="Unassembled WGS sequence"/>
</dbReference>
<dbReference type="Pfam" id="PF09438">
    <property type="entry name" value="DUF2017"/>
    <property type="match status" value="1"/>
</dbReference>